<dbReference type="OrthoDB" id="3392378at2"/>
<protein>
    <recommendedName>
        <fullName evidence="3">Acyl carrier protein</fullName>
        <shortName evidence="3">ACP</shortName>
    </recommendedName>
</protein>
<gene>
    <name evidence="3" type="primary">acpP</name>
    <name evidence="5" type="ORF">C0039_15730</name>
</gene>
<dbReference type="RefSeq" id="WP_076000090.1">
    <property type="nucleotide sequence ID" value="NZ_PKUS01000025.1"/>
</dbReference>
<evidence type="ECO:0000313" key="6">
    <source>
        <dbReference type="Proteomes" id="UP000235005"/>
    </source>
</evidence>
<dbReference type="AlphaFoldDB" id="A0A2N5WZI2"/>
<comment type="PTM">
    <text evidence="3">4'-phosphopantetheine is transferred from CoA to a specific serine of apo-ACP by AcpS. This modification is essential for activity because fatty acids are bound in thioester linkage to the sulfhydryl of the prosthetic group.</text>
</comment>
<dbReference type="EMBL" id="PKUS01000025">
    <property type="protein sequence ID" value="PLW67654.1"/>
    <property type="molecule type" value="Genomic_DNA"/>
</dbReference>
<dbReference type="UniPathway" id="UPA00094"/>
<feature type="domain" description="Carrier" evidence="4">
    <location>
        <begin position="2"/>
        <end position="80"/>
    </location>
</feature>
<dbReference type="Gene3D" id="1.10.1200.10">
    <property type="entry name" value="ACP-like"/>
    <property type="match status" value="1"/>
</dbReference>
<comment type="caution">
    <text evidence="5">The sequence shown here is derived from an EMBL/GenBank/DDBJ whole genome shotgun (WGS) entry which is preliminary data.</text>
</comment>
<comment type="pathway">
    <text evidence="3">Lipid metabolism; fatty acid biosynthesis.</text>
</comment>
<comment type="function">
    <text evidence="3">Carrier of the growing fatty acid chain in fatty acid biosynthesis.</text>
</comment>
<proteinExistence type="inferred from homology"/>
<organism evidence="5 6">
    <name type="scientific">Pseudohalioglobus lutimaris</name>
    <dbReference type="NCBI Taxonomy" id="1737061"/>
    <lineage>
        <taxon>Bacteria</taxon>
        <taxon>Pseudomonadati</taxon>
        <taxon>Pseudomonadota</taxon>
        <taxon>Gammaproteobacteria</taxon>
        <taxon>Cellvibrionales</taxon>
        <taxon>Halieaceae</taxon>
        <taxon>Pseudohalioglobus</taxon>
    </lineage>
</organism>
<keyword evidence="3" id="KW-0963">Cytoplasm</keyword>
<dbReference type="SUPFAM" id="SSF47336">
    <property type="entry name" value="ACP-like"/>
    <property type="match status" value="1"/>
</dbReference>
<keyword evidence="3" id="KW-0444">Lipid biosynthesis</keyword>
<keyword evidence="3" id="KW-0443">Lipid metabolism</keyword>
<dbReference type="InterPro" id="IPR003231">
    <property type="entry name" value="ACP"/>
</dbReference>
<name>A0A2N5WZI2_9GAMM</name>
<sequence length="83" mass="9358">MNSREEILEVLRELLVDMFEVEAAEIRPDVLLYEDLDVDSIDAVDLVVELRKITGKQINPDEFKAVRTVDDVVNAVSSIVGIE</sequence>
<keyword evidence="2 3" id="KW-0597">Phosphoprotein</keyword>
<dbReference type="GO" id="GO:0005737">
    <property type="term" value="C:cytoplasm"/>
    <property type="evidence" value="ECO:0007669"/>
    <property type="project" value="UniProtKB-SubCell"/>
</dbReference>
<evidence type="ECO:0000256" key="3">
    <source>
        <dbReference type="HAMAP-Rule" id="MF_01217"/>
    </source>
</evidence>
<comment type="similarity">
    <text evidence="3">Belongs to the acyl carrier protein (ACP) family.</text>
</comment>
<evidence type="ECO:0000259" key="4">
    <source>
        <dbReference type="PROSITE" id="PS50075"/>
    </source>
</evidence>
<dbReference type="InterPro" id="IPR009081">
    <property type="entry name" value="PP-bd_ACP"/>
</dbReference>
<reference evidence="5 6" key="1">
    <citation type="submission" date="2018-01" db="EMBL/GenBank/DDBJ databases">
        <title>The draft genome sequence of Halioglobus lutimaris HF004.</title>
        <authorList>
            <person name="Du Z.-J."/>
            <person name="Shi M.-J."/>
        </authorList>
    </citation>
    <scope>NUCLEOTIDE SEQUENCE [LARGE SCALE GENOMIC DNA]</scope>
    <source>
        <strain evidence="5 6">HF004</strain>
    </source>
</reference>
<dbReference type="Pfam" id="PF00550">
    <property type="entry name" value="PP-binding"/>
    <property type="match status" value="1"/>
</dbReference>
<dbReference type="GO" id="GO:0000036">
    <property type="term" value="F:acyl carrier activity"/>
    <property type="evidence" value="ECO:0007669"/>
    <property type="project" value="UniProtKB-UniRule"/>
</dbReference>
<dbReference type="HAMAP" id="MF_01217">
    <property type="entry name" value="Acyl_carrier"/>
    <property type="match status" value="1"/>
</dbReference>
<dbReference type="InterPro" id="IPR036736">
    <property type="entry name" value="ACP-like_sf"/>
</dbReference>
<evidence type="ECO:0000256" key="2">
    <source>
        <dbReference type="ARBA" id="ARBA00022553"/>
    </source>
</evidence>
<dbReference type="PROSITE" id="PS50075">
    <property type="entry name" value="CARRIER"/>
    <property type="match status" value="1"/>
</dbReference>
<dbReference type="NCBIfam" id="NF003757">
    <property type="entry name" value="PRK05350.1"/>
    <property type="match status" value="1"/>
</dbReference>
<dbReference type="Proteomes" id="UP000235005">
    <property type="component" value="Unassembled WGS sequence"/>
</dbReference>
<comment type="subcellular location">
    <subcellularLocation>
        <location evidence="3">Cytoplasm</location>
    </subcellularLocation>
</comment>
<keyword evidence="6" id="KW-1185">Reference proteome</keyword>
<keyword evidence="3" id="KW-0275">Fatty acid biosynthesis</keyword>
<accession>A0A2N5WZI2</accession>
<evidence type="ECO:0000256" key="1">
    <source>
        <dbReference type="ARBA" id="ARBA00022450"/>
    </source>
</evidence>
<keyword evidence="1 3" id="KW-0596">Phosphopantetheine</keyword>
<feature type="modified residue" description="O-(pantetheine 4'-phosphoryl)serine" evidence="3">
    <location>
        <position position="40"/>
    </location>
</feature>
<evidence type="ECO:0000313" key="5">
    <source>
        <dbReference type="EMBL" id="PLW67654.1"/>
    </source>
</evidence>
<keyword evidence="3" id="KW-0276">Fatty acid metabolism</keyword>